<name>A0A0D2PYE0_HYPSF</name>
<dbReference type="EMBL" id="KN817537">
    <property type="protein sequence ID" value="KJA24430.1"/>
    <property type="molecule type" value="Genomic_DNA"/>
</dbReference>
<evidence type="ECO:0000313" key="1">
    <source>
        <dbReference type="EMBL" id="KJA24430.1"/>
    </source>
</evidence>
<keyword evidence="2" id="KW-1185">Reference proteome</keyword>
<accession>A0A0D2PYE0</accession>
<dbReference type="Proteomes" id="UP000054270">
    <property type="component" value="Unassembled WGS sequence"/>
</dbReference>
<proteinExistence type="predicted"/>
<evidence type="ECO:0000313" key="2">
    <source>
        <dbReference type="Proteomes" id="UP000054270"/>
    </source>
</evidence>
<dbReference type="AlphaFoldDB" id="A0A0D2PYE0"/>
<organism evidence="1 2">
    <name type="scientific">Hypholoma sublateritium (strain FD-334 SS-4)</name>
    <dbReference type="NCBI Taxonomy" id="945553"/>
    <lineage>
        <taxon>Eukaryota</taxon>
        <taxon>Fungi</taxon>
        <taxon>Dikarya</taxon>
        <taxon>Basidiomycota</taxon>
        <taxon>Agaricomycotina</taxon>
        <taxon>Agaricomycetes</taxon>
        <taxon>Agaricomycetidae</taxon>
        <taxon>Agaricales</taxon>
        <taxon>Agaricineae</taxon>
        <taxon>Strophariaceae</taxon>
        <taxon>Hypholoma</taxon>
    </lineage>
</organism>
<sequence>MLGGAGLLLSAAPNACAHSCDSNVLSSRHRCVLIPLLLRPRLPVLPYICESAELRVVPLARSCPRPSARGGEASYLPHLMSFAFRGPARMGGLQWKVRCGDSRRGPGDESFFEFSYE</sequence>
<reference evidence="2" key="1">
    <citation type="submission" date="2014-04" db="EMBL/GenBank/DDBJ databases">
        <title>Evolutionary Origins and Diversification of the Mycorrhizal Mutualists.</title>
        <authorList>
            <consortium name="DOE Joint Genome Institute"/>
            <consortium name="Mycorrhizal Genomics Consortium"/>
            <person name="Kohler A."/>
            <person name="Kuo A."/>
            <person name="Nagy L.G."/>
            <person name="Floudas D."/>
            <person name="Copeland A."/>
            <person name="Barry K.W."/>
            <person name="Cichocki N."/>
            <person name="Veneault-Fourrey C."/>
            <person name="LaButti K."/>
            <person name="Lindquist E.A."/>
            <person name="Lipzen A."/>
            <person name="Lundell T."/>
            <person name="Morin E."/>
            <person name="Murat C."/>
            <person name="Riley R."/>
            <person name="Ohm R."/>
            <person name="Sun H."/>
            <person name="Tunlid A."/>
            <person name="Henrissat B."/>
            <person name="Grigoriev I.V."/>
            <person name="Hibbett D.S."/>
            <person name="Martin F."/>
        </authorList>
    </citation>
    <scope>NUCLEOTIDE SEQUENCE [LARGE SCALE GENOMIC DNA]</scope>
    <source>
        <strain evidence="2">FD-334 SS-4</strain>
    </source>
</reference>
<gene>
    <name evidence="1" type="ORF">HYPSUDRAFT_528815</name>
</gene>
<protein>
    <submittedName>
        <fullName evidence="1">Uncharacterized protein</fullName>
    </submittedName>
</protein>